<keyword evidence="8" id="KW-1185">Reference proteome</keyword>
<feature type="coiled-coil region" evidence="4">
    <location>
        <begin position="1199"/>
        <end position="1233"/>
    </location>
</feature>
<dbReference type="GO" id="GO:0002142">
    <property type="term" value="C:stereocilia ankle link complex"/>
    <property type="evidence" value="ECO:0007669"/>
    <property type="project" value="TreeGrafter"/>
</dbReference>
<evidence type="ECO:0000313" key="8">
    <source>
        <dbReference type="Proteomes" id="UP001497482"/>
    </source>
</evidence>
<keyword evidence="4" id="KW-0175">Coiled coil</keyword>
<dbReference type="SMART" id="SM00228">
    <property type="entry name" value="PDZ"/>
    <property type="match status" value="2"/>
</dbReference>
<feature type="region of interest" description="Disordered" evidence="5">
    <location>
        <begin position="416"/>
        <end position="464"/>
    </location>
</feature>
<feature type="region of interest" description="Disordered" evidence="5">
    <location>
        <begin position="766"/>
        <end position="835"/>
    </location>
</feature>
<evidence type="ECO:0000313" key="7">
    <source>
        <dbReference type="EMBL" id="CAL1569630.1"/>
    </source>
</evidence>
<evidence type="ECO:0000256" key="5">
    <source>
        <dbReference type="SAM" id="MobiDB-lite"/>
    </source>
</evidence>
<feature type="region of interest" description="Disordered" evidence="5">
    <location>
        <begin position="935"/>
        <end position="972"/>
    </location>
</feature>
<dbReference type="GO" id="GO:0032426">
    <property type="term" value="C:stereocilium tip"/>
    <property type="evidence" value="ECO:0007669"/>
    <property type="project" value="TreeGrafter"/>
</dbReference>
<feature type="compositionally biased region" description="Basic and acidic residues" evidence="5">
    <location>
        <begin position="1569"/>
        <end position="1579"/>
    </location>
</feature>
<dbReference type="SUPFAM" id="SSF50156">
    <property type="entry name" value="PDZ domain-like"/>
    <property type="match status" value="2"/>
</dbReference>
<dbReference type="GO" id="GO:0060088">
    <property type="term" value="P:auditory receptor cell stereocilium organization"/>
    <property type="evidence" value="ECO:0007669"/>
    <property type="project" value="TreeGrafter"/>
</dbReference>
<dbReference type="FunFam" id="2.30.42.10:FF:000079">
    <property type="entry name" value="Whirlin a"/>
    <property type="match status" value="1"/>
</dbReference>
<accession>A0AAV2IXA3</accession>
<feature type="compositionally biased region" description="Polar residues" evidence="5">
    <location>
        <begin position="371"/>
        <end position="385"/>
    </location>
</feature>
<feature type="compositionally biased region" description="Polar residues" evidence="5">
    <location>
        <begin position="1813"/>
        <end position="1843"/>
    </location>
</feature>
<keyword evidence="2" id="KW-0677">Repeat</keyword>
<feature type="region of interest" description="Disordered" evidence="5">
    <location>
        <begin position="326"/>
        <end position="388"/>
    </location>
</feature>
<dbReference type="Gene3D" id="1.20.1160.20">
    <property type="match status" value="1"/>
</dbReference>
<feature type="compositionally biased region" description="Polar residues" evidence="5">
    <location>
        <begin position="1639"/>
        <end position="1650"/>
    </location>
</feature>
<organism evidence="7 8">
    <name type="scientific">Knipowitschia caucasica</name>
    <name type="common">Caucasian dwarf goby</name>
    <name type="synonym">Pomatoschistus caucasicus</name>
    <dbReference type="NCBI Taxonomy" id="637954"/>
    <lineage>
        <taxon>Eukaryota</taxon>
        <taxon>Metazoa</taxon>
        <taxon>Chordata</taxon>
        <taxon>Craniata</taxon>
        <taxon>Vertebrata</taxon>
        <taxon>Euteleostomi</taxon>
        <taxon>Actinopterygii</taxon>
        <taxon>Neopterygii</taxon>
        <taxon>Teleostei</taxon>
        <taxon>Neoteleostei</taxon>
        <taxon>Acanthomorphata</taxon>
        <taxon>Gobiaria</taxon>
        <taxon>Gobiiformes</taxon>
        <taxon>Gobioidei</taxon>
        <taxon>Gobiidae</taxon>
        <taxon>Gobiinae</taxon>
        <taxon>Knipowitschia</taxon>
    </lineage>
</organism>
<sequence length="1980" mass="215418">MDIKQRDRQESGPPLHNPASRRCDPGQLPLLLKPLSTCATLLLLVSLSSCVCTLLLRPQPDPAPLCSLSPSAQVGDQILEVNGRSFLSVPHDEAVRVLKSSRHLMMTVKDVGRVPHARTVVGETKWIASSQIGESSATSSLASFSVEQGASAAGKPGFYKGVAGSQVTLSSLANQSRAMMEEQARHLLTENERHTLSYYLEEYRDGHITVEPLVQALVELLNTHAKFSLLSEVRAVVTPQDLERFDALVLRREIQALKARQGTGTTAHLGDSGSMVSYPDTLTSSSASFMTNTTLSSARNDCVVENHEECPPEGLNALLADVSLDDVPCDSPPTFRPPPPPRAPQSHPSHRDALNKSNSSESSHSGLYFTAPTQDPSHPHATSPSREYAAIRRRHTTRREPMPNARLSTVVRHNIGPFPRVQSPSRGAKQVPPPPPPPLPAPAPPPLRSQPVSVSKMSRASPGGAKQTFVAVEVHQNNTEPDVNEVRPLPKARGGALSQLSDIGQTTLSEDSGVDIAEGRHHGDRTQGGGGGSRPKPPGLLEPTSTLVRVKKSAGTLGIAIEGGANTRQPLPRIVTIQRGGSAHNCGRLKVGQILLEVNGLPLRGREHRDAARIIAEAFKTKDKDYVDFLTRLRLDRDYPVLLQVPVCDSASECERHEPRENSEMQKHRRPGLMVWTQAPPSCPLSSSSEGEDDGEEAGEEAGDVHAGLELALGQIGLSDDEIRLGTFSGDAFRDHYCCSPPAEGGAEGGSDPGFSPLKLDCDLDASEEEEHCPTPSEEEEHCPTPSEEEEPCPTPSEEEEHCPTPSEEEEPCPTPSEEEEPCPTPSEEEENCPTPTKCLNKDIRHIQVPEGVSPVLCVTTPTRAPSLPLLISPEELAHCPFITDETLPEIHLYSGSSDSSPPRPTETRRETVAGAVSKIPVKVCVTPERQSFAEATRLSTKARPQSSKSSCRSKASPKSEGRRDTAPLFSSGVPCARRLDLSKVEPRVRFPKDGYSPPKSCHSLREGPVSPQPRLVHMSPADILTEVLFSSEAPDPDDELIQAALHMLPPEFRSKEQAISLMNELQEDNYRLKLQCAERANIIERLRLEAKVQRSSFLIVNYRFGFWPKNRGNEVNLYSDPPKPGLPLHSGLHAQASRPMTLEIPHPQRAHLSPASPPQTGAQHPLHDIINKLCTQAQGFLCNVEGFEQSRLSAQPPEQQVEQVFDDFLQKLDTLENEYMSAKKEHMRQQRLGAPAESFDPQRELENLIFQCGLHMDKLKEQIQQRRSQTEALHQPIPAAKELPLNSVSPSDWSASVRHDSSFTDGLYQKEQAQESQQRCSAASASPSTNVTHSAAEKKNLLTTSSQCGHDLPDYDELFESHRVLHMPLVRELSLQRSPTPAAPVRDHAEARRLSMAYPQAPCACREEGHFTPPSSPPLDLPVCRLSSSTSASGRSCDPRTLSCGPSRGGSVVLQSPCIRGTMAGQSPSRGGIMVGQSPSRGGTVAGQSPCSSLSSLREAPERSDHKPSRDAKMGSQDGLISPETDSGFVGSEGSRLTPATATSPVHKREPTGVLAVALSPPASTSIRSREGPAERAKPSRRSRRGDKTRPFSASSSQLHTHRGDKTRSAPSSSSQLHTHKGDKTRPSSASHLELHTQRGNKTRSSSASHLELHTQRGNKTRSSPSSSSQLHTHRGDKTRSSSVSHSELHTQRGEKTRPSPVSCSQLHSQRAHRDADGESSASGHGSQSSSSTSDEDHSAHSSDSAYSCCGPASCCHGDLLKSSNAHREPQHQEALHSPLFLGDRADPCTSTPLRSERHRTLHRHRGDSRSQKTQTVSNKLSQTDTCFPQRVSRPTQTSAVSPSRPEPEHRPVRKDDSERTEAAEQDCPECLRRASTSSPDRAEPSVSVLPHLLLLYPQPPHSHSAAAQSAEESRPRRRREGGGAHREPALAPSAMDADLRRALRAARTMRLSSRHMVLTLDSGLRHQRALTAINTTWS</sequence>
<feature type="region of interest" description="Disordered" evidence="5">
    <location>
        <begin position="990"/>
        <end position="1016"/>
    </location>
</feature>
<feature type="compositionally biased region" description="Pro residues" evidence="5">
    <location>
        <begin position="330"/>
        <end position="343"/>
    </location>
</feature>
<keyword evidence="3" id="KW-0966">Cell projection</keyword>
<feature type="compositionally biased region" description="Pro residues" evidence="5">
    <location>
        <begin position="431"/>
        <end position="448"/>
    </location>
</feature>
<feature type="region of interest" description="Disordered" evidence="5">
    <location>
        <begin position="1311"/>
        <end position="1335"/>
    </location>
</feature>
<feature type="compositionally biased region" description="Basic and acidic residues" evidence="5">
    <location>
        <begin position="1767"/>
        <end position="1776"/>
    </location>
</feature>
<feature type="compositionally biased region" description="Acidic residues" evidence="5">
    <location>
        <begin position="690"/>
        <end position="702"/>
    </location>
</feature>
<gene>
    <name evidence="7" type="ORF">KC01_LOCUS2038</name>
</gene>
<dbReference type="InterPro" id="IPR022150">
    <property type="entry name" value="AKNA_dom"/>
</dbReference>
<dbReference type="GO" id="GO:0005886">
    <property type="term" value="C:plasma membrane"/>
    <property type="evidence" value="ECO:0007669"/>
    <property type="project" value="TreeGrafter"/>
</dbReference>
<dbReference type="FunFam" id="2.30.42.10:FF:000087">
    <property type="entry name" value="Whirlin a"/>
    <property type="match status" value="1"/>
</dbReference>
<dbReference type="EMBL" id="OZ035823">
    <property type="protein sequence ID" value="CAL1569630.1"/>
    <property type="molecule type" value="Genomic_DNA"/>
</dbReference>
<feature type="region of interest" description="Disordered" evidence="5">
    <location>
        <begin position="477"/>
        <end position="543"/>
    </location>
</feature>
<feature type="compositionally biased region" description="Polar residues" evidence="5">
    <location>
        <begin position="1315"/>
        <end position="1334"/>
    </location>
</feature>
<dbReference type="Pfam" id="PF12443">
    <property type="entry name" value="AKNA"/>
    <property type="match status" value="1"/>
</dbReference>
<dbReference type="InterPro" id="IPR033028">
    <property type="entry name" value="Whirlin_HN-like_dom2"/>
</dbReference>
<feature type="compositionally biased region" description="Basic and acidic residues" evidence="5">
    <location>
        <begin position="653"/>
        <end position="666"/>
    </location>
</feature>
<feature type="compositionally biased region" description="Polar residues" evidence="5">
    <location>
        <begin position="1478"/>
        <end position="1497"/>
    </location>
</feature>
<feature type="compositionally biased region" description="Basic residues" evidence="5">
    <location>
        <begin position="1798"/>
        <end position="1808"/>
    </location>
</feature>
<dbReference type="CDD" id="cd07357">
    <property type="entry name" value="HN_L-whirlin_R2_like"/>
    <property type="match status" value="1"/>
</dbReference>
<name>A0AAV2IXA3_KNICA</name>
<feature type="domain" description="PDZ" evidence="6">
    <location>
        <begin position="547"/>
        <end position="618"/>
    </location>
</feature>
<dbReference type="GO" id="GO:0001917">
    <property type="term" value="C:photoreceptor inner segment"/>
    <property type="evidence" value="ECO:0007669"/>
    <property type="project" value="TreeGrafter"/>
</dbReference>
<feature type="compositionally biased region" description="Basic and acidic residues" evidence="5">
    <location>
        <begin position="1500"/>
        <end position="1514"/>
    </location>
</feature>
<feature type="compositionally biased region" description="Low complexity" evidence="5">
    <location>
        <begin position="1898"/>
        <end position="1912"/>
    </location>
</feature>
<dbReference type="InterPro" id="IPR001478">
    <property type="entry name" value="PDZ"/>
</dbReference>
<feature type="compositionally biased region" description="Polar residues" evidence="5">
    <location>
        <begin position="1701"/>
        <end position="1710"/>
    </location>
</feature>
<feature type="region of interest" description="Disordered" evidence="5">
    <location>
        <begin position="1"/>
        <end position="22"/>
    </location>
</feature>
<feature type="compositionally biased region" description="Low complexity" evidence="5">
    <location>
        <begin position="1720"/>
        <end position="1734"/>
    </location>
</feature>
<feature type="domain" description="PDZ" evidence="6">
    <location>
        <begin position="73"/>
        <end position="101"/>
    </location>
</feature>
<dbReference type="GO" id="GO:0005929">
    <property type="term" value="C:cilium"/>
    <property type="evidence" value="ECO:0007669"/>
    <property type="project" value="TreeGrafter"/>
</dbReference>
<feature type="region of interest" description="Disordered" evidence="5">
    <location>
        <begin position="893"/>
        <end position="914"/>
    </location>
</feature>
<dbReference type="Gene3D" id="2.30.42.10">
    <property type="match status" value="2"/>
</dbReference>
<dbReference type="GO" id="GO:0007605">
    <property type="term" value="P:sensory perception of sound"/>
    <property type="evidence" value="ECO:0007669"/>
    <property type="project" value="TreeGrafter"/>
</dbReference>
<dbReference type="InterPro" id="IPR036034">
    <property type="entry name" value="PDZ_sf"/>
</dbReference>
<dbReference type="InterPro" id="IPR051844">
    <property type="entry name" value="USH2_Complex_Protein"/>
</dbReference>
<feature type="compositionally biased region" description="Basic and acidic residues" evidence="5">
    <location>
        <begin position="1688"/>
        <end position="1699"/>
    </location>
</feature>
<feature type="compositionally biased region" description="Basic and acidic residues" evidence="5">
    <location>
        <begin position="1847"/>
        <end position="1864"/>
    </location>
</feature>
<evidence type="ECO:0000256" key="1">
    <source>
        <dbReference type="ARBA" id="ARBA00004316"/>
    </source>
</evidence>
<feature type="region of interest" description="Disordered" evidence="5">
    <location>
        <begin position="1429"/>
        <end position="1449"/>
    </location>
</feature>
<protein>
    <recommendedName>
        <fullName evidence="6">PDZ domain-containing protein</fullName>
    </recommendedName>
</protein>
<feature type="compositionally biased region" description="Basic and acidic residues" evidence="5">
    <location>
        <begin position="1"/>
        <end position="10"/>
    </location>
</feature>
<feature type="compositionally biased region" description="Low complexity" evidence="5">
    <location>
        <begin position="947"/>
        <end position="957"/>
    </location>
</feature>
<feature type="region of interest" description="Disordered" evidence="5">
    <location>
        <begin position="1898"/>
        <end position="1931"/>
    </location>
</feature>
<comment type="subcellular location">
    <subcellularLocation>
        <location evidence="1">Cell projection</location>
    </subcellularLocation>
</comment>
<dbReference type="PROSITE" id="PS50106">
    <property type="entry name" value="PDZ"/>
    <property type="match status" value="2"/>
</dbReference>
<dbReference type="PANTHER" id="PTHR23116">
    <property type="entry name" value="PDZ DOMAIN CONTAINING WHIRLIN AND HARMONIN-RELATED"/>
    <property type="match status" value="1"/>
</dbReference>
<dbReference type="PANTHER" id="PTHR23116:SF37">
    <property type="entry name" value="WHIRLIN"/>
    <property type="match status" value="1"/>
</dbReference>
<evidence type="ECO:0000256" key="4">
    <source>
        <dbReference type="SAM" id="Coils"/>
    </source>
</evidence>
<dbReference type="FunFam" id="1.20.1160.20:FF:000002">
    <property type="entry name" value="Whirlin a"/>
    <property type="match status" value="1"/>
</dbReference>
<feature type="compositionally biased region" description="Polar residues" evidence="5">
    <location>
        <begin position="498"/>
        <end position="510"/>
    </location>
</feature>
<feature type="region of interest" description="Disordered" evidence="5">
    <location>
        <begin position="1761"/>
        <end position="1886"/>
    </location>
</feature>
<proteinExistence type="predicted"/>
<dbReference type="Proteomes" id="UP001497482">
    <property type="component" value="Chromosome 1"/>
</dbReference>
<evidence type="ECO:0000259" key="6">
    <source>
        <dbReference type="PROSITE" id="PS50106"/>
    </source>
</evidence>
<evidence type="ECO:0000256" key="2">
    <source>
        <dbReference type="ARBA" id="ARBA00022737"/>
    </source>
</evidence>
<feature type="region of interest" description="Disordered" evidence="5">
    <location>
        <begin position="1268"/>
        <end position="1297"/>
    </location>
</feature>
<feature type="region of interest" description="Disordered" evidence="5">
    <location>
        <begin position="1462"/>
        <end position="1749"/>
    </location>
</feature>
<feature type="region of interest" description="Disordered" evidence="5">
    <location>
        <begin position="652"/>
        <end position="702"/>
    </location>
</feature>
<evidence type="ECO:0000256" key="3">
    <source>
        <dbReference type="ARBA" id="ARBA00023273"/>
    </source>
</evidence>
<dbReference type="CDD" id="cd06742">
    <property type="entry name" value="PDZ3_FL-whirlin-like"/>
    <property type="match status" value="1"/>
</dbReference>
<reference evidence="7 8" key="1">
    <citation type="submission" date="2024-04" db="EMBL/GenBank/DDBJ databases">
        <authorList>
            <person name="Waldvogel A.-M."/>
            <person name="Schoenle A."/>
        </authorList>
    </citation>
    <scope>NUCLEOTIDE SEQUENCE [LARGE SCALE GENOMIC DNA]</scope>
</reference>
<feature type="compositionally biased region" description="Acidic residues" evidence="5">
    <location>
        <begin position="766"/>
        <end position="832"/>
    </location>
</feature>
<dbReference type="Pfam" id="PF00595">
    <property type="entry name" value="PDZ"/>
    <property type="match status" value="2"/>
</dbReference>